<proteinExistence type="predicted"/>
<sequence>MKNWETLLISPLTPISDAIVVLDNGGQRITLVVDEQGILLGTVTDGDVRRALIKQLPLDLPVKKMMCDTPRTAKADWSRELILATMQEHNLLQIPIVDANNKMVGLETLHDLLRQRHKDNPVFLIAGGFGTRLHPLTQECPKPLLKIGSKPILELILERFIEAGFHRFFISTHFMPEMINKYFGDGSRWGVSIQYVHEEQPLGTAGALGLLPHDEIDLPILMMNGDLLTALNFHNLLDFHEQHQGIATVCVRKYEHRVPFGVLNFQGHQVTSIVEKPIYHSFINAGIYLLSPEFARSVSPDVRIDMPDLLTQHIETGKIINMFPIHEYWLDIGRMDDFEKAQDEVSLLGL</sequence>
<protein>
    <submittedName>
        <fullName evidence="3">Similar to Nucleotidyl transferase</fullName>
    </submittedName>
</protein>
<dbReference type="InterPro" id="IPR005835">
    <property type="entry name" value="NTP_transferase_dom"/>
</dbReference>
<dbReference type="CDD" id="cd06426">
    <property type="entry name" value="NTP_transferase_like_2"/>
    <property type="match status" value="1"/>
</dbReference>
<dbReference type="AlphaFoldDB" id="A0A098G191"/>
<dbReference type="Gene3D" id="3.90.550.10">
    <property type="entry name" value="Spore Coat Polysaccharide Biosynthesis Protein SpsA, Chain A"/>
    <property type="match status" value="1"/>
</dbReference>
<dbReference type="InterPro" id="IPR046342">
    <property type="entry name" value="CBS_dom_sf"/>
</dbReference>
<dbReference type="KEGG" id="lfa:LFA_0801"/>
<evidence type="ECO:0000313" key="4">
    <source>
        <dbReference type="Proteomes" id="UP000032430"/>
    </source>
</evidence>
<gene>
    <name evidence="3" type="ORF">LFA_0801</name>
</gene>
<dbReference type="SUPFAM" id="SSF54631">
    <property type="entry name" value="CBS-domain pair"/>
    <property type="match status" value="1"/>
</dbReference>
<keyword evidence="3" id="KW-0808">Transferase</keyword>
<name>A0A098G191_9GAMM</name>
<dbReference type="OrthoDB" id="9803871at2"/>
<evidence type="ECO:0000313" key="3">
    <source>
        <dbReference type="EMBL" id="CEG56248.1"/>
    </source>
</evidence>
<feature type="domain" description="CBS" evidence="2">
    <location>
        <begin position="1"/>
        <end position="58"/>
    </location>
</feature>
<dbReference type="Pfam" id="PF00483">
    <property type="entry name" value="NTP_transferase"/>
    <property type="match status" value="1"/>
</dbReference>
<keyword evidence="4" id="KW-1185">Reference proteome</keyword>
<dbReference type="Gene3D" id="3.10.580.10">
    <property type="entry name" value="CBS-domain"/>
    <property type="match status" value="1"/>
</dbReference>
<organism evidence="3 4">
    <name type="scientific">Legionella fallonii LLAP-10</name>
    <dbReference type="NCBI Taxonomy" id="1212491"/>
    <lineage>
        <taxon>Bacteria</taxon>
        <taxon>Pseudomonadati</taxon>
        <taxon>Pseudomonadota</taxon>
        <taxon>Gammaproteobacteria</taxon>
        <taxon>Legionellales</taxon>
        <taxon>Legionellaceae</taxon>
        <taxon>Legionella</taxon>
    </lineage>
</organism>
<feature type="domain" description="CBS" evidence="2">
    <location>
        <begin position="66"/>
        <end position="122"/>
    </location>
</feature>
<dbReference type="InterPro" id="IPR000644">
    <property type="entry name" value="CBS_dom"/>
</dbReference>
<dbReference type="EMBL" id="LN614827">
    <property type="protein sequence ID" value="CEG56248.1"/>
    <property type="molecule type" value="Genomic_DNA"/>
</dbReference>
<evidence type="ECO:0000259" key="2">
    <source>
        <dbReference type="PROSITE" id="PS51371"/>
    </source>
</evidence>
<dbReference type="PROSITE" id="PS51371">
    <property type="entry name" value="CBS"/>
    <property type="match status" value="2"/>
</dbReference>
<accession>A0A098G191</accession>
<dbReference type="InterPro" id="IPR050486">
    <property type="entry name" value="Mannose-1P_guanyltransferase"/>
</dbReference>
<dbReference type="CDD" id="cd04607">
    <property type="entry name" value="CBS_pair_NTP_transferase_assoc"/>
    <property type="match status" value="1"/>
</dbReference>
<reference evidence="4" key="1">
    <citation type="submission" date="2014-09" db="EMBL/GenBank/DDBJ databases">
        <authorList>
            <person name="Gomez-Valero L."/>
        </authorList>
    </citation>
    <scope>NUCLEOTIDE SEQUENCE [LARGE SCALE GENOMIC DNA]</scope>
    <source>
        <strain evidence="4">ATCC700992</strain>
    </source>
</reference>
<dbReference type="PANTHER" id="PTHR22572">
    <property type="entry name" value="SUGAR-1-PHOSPHATE GUANYL TRANSFERASE"/>
    <property type="match status" value="1"/>
</dbReference>
<dbReference type="GO" id="GO:0016740">
    <property type="term" value="F:transferase activity"/>
    <property type="evidence" value="ECO:0007669"/>
    <property type="project" value="UniProtKB-KW"/>
</dbReference>
<dbReference type="HOGENOM" id="CLU_045375_0_0_6"/>
<dbReference type="SMART" id="SM00116">
    <property type="entry name" value="CBS"/>
    <property type="match status" value="2"/>
</dbReference>
<dbReference type="RefSeq" id="WP_045094953.1">
    <property type="nucleotide sequence ID" value="NZ_LN614827.1"/>
</dbReference>
<dbReference type="Proteomes" id="UP000032430">
    <property type="component" value="Chromosome I"/>
</dbReference>
<dbReference type="SUPFAM" id="SSF53448">
    <property type="entry name" value="Nucleotide-diphospho-sugar transferases"/>
    <property type="match status" value="1"/>
</dbReference>
<dbReference type="InterPro" id="IPR029044">
    <property type="entry name" value="Nucleotide-diphossugar_trans"/>
</dbReference>
<keyword evidence="1" id="KW-0129">CBS domain</keyword>
<evidence type="ECO:0000256" key="1">
    <source>
        <dbReference type="PROSITE-ProRule" id="PRU00703"/>
    </source>
</evidence>
<dbReference type="STRING" id="1212491.LFA_0801"/>
<dbReference type="Pfam" id="PF00571">
    <property type="entry name" value="CBS"/>
    <property type="match status" value="2"/>
</dbReference>